<dbReference type="InterPro" id="IPR011009">
    <property type="entry name" value="Kinase-like_dom_sf"/>
</dbReference>
<evidence type="ECO:0000313" key="2">
    <source>
        <dbReference type="Proteomes" id="UP001140511"/>
    </source>
</evidence>
<reference evidence="1" key="1">
    <citation type="submission" date="2022-09" db="EMBL/GenBank/DDBJ databases">
        <title>Chromosome-level assembly of Trichoderma breve T069, a fungus used in development of biopesticide product.</title>
        <authorList>
            <person name="Lin R."/>
            <person name="Liu T."/>
        </authorList>
    </citation>
    <scope>NUCLEOTIDE SEQUENCE</scope>
    <source>
        <strain evidence="1">T069</strain>
    </source>
</reference>
<dbReference type="PANTHER" id="PTHR21310:SF37">
    <property type="entry name" value="AMINOGLYCOSIDE PHOSPHOTRANSFERASE DOMAIN-CONTAINING PROTEIN"/>
    <property type="match status" value="1"/>
</dbReference>
<dbReference type="Proteomes" id="UP001140511">
    <property type="component" value="Unassembled WGS sequence"/>
</dbReference>
<evidence type="ECO:0000313" key="1">
    <source>
        <dbReference type="EMBL" id="KAJ4860772.1"/>
    </source>
</evidence>
<accession>A0A9W9BCK9</accession>
<name>A0A9W9BCK9_9HYPO</name>
<proteinExistence type="predicted"/>
<dbReference type="PANTHER" id="PTHR21310">
    <property type="entry name" value="AMINOGLYCOSIDE PHOSPHOTRANSFERASE-RELATED-RELATED"/>
    <property type="match status" value="1"/>
</dbReference>
<dbReference type="SUPFAM" id="SSF56112">
    <property type="entry name" value="Protein kinase-like (PK-like)"/>
    <property type="match status" value="1"/>
</dbReference>
<dbReference type="RefSeq" id="XP_056029828.1">
    <property type="nucleotide sequence ID" value="XM_056172970.1"/>
</dbReference>
<dbReference type="AlphaFoldDB" id="A0A9W9BCK9"/>
<keyword evidence="2" id="KW-1185">Reference proteome</keyword>
<sequence>MAASKPSGELPSKRWASFDGWDYNGMKERLQTALATINKSALIRHAQRIKGQELTMSEPFSAGQYWICFEMVAQDKSIVIARVRLPRHPDIPATVSEEDVAYSIDCEIAAMEFVRLRLNAVSLPRVYACEGMGSRQAAIAGAPYMLIERFYGNTLQDVEFDICDLPISTQKHIIAQWTAVQAELATLAHPQIGTICSVTETGDPIVGKLAAGELMKLGPFSRASDYFTALGDAATNNTATRLGAFVFLDIVETTDLFGRSVTDECFPFNHMDLGTQNILVDEHFNFVAIIDWEFAQTAPWQVIHYPMPFPLLSPTEDILRDPSHIAYSSVCRQDAAQKIYVQKFRDAERELEGKGRQLGGSFATTLDSPASRIYACFTNIGRLPAADEDLVHEMARLAFGLDPQEAEEYVRKVERRHCLSTGHEVTWAVVGNRR</sequence>
<dbReference type="EMBL" id="JAOPEN010000003">
    <property type="protein sequence ID" value="KAJ4860772.1"/>
    <property type="molecule type" value="Genomic_DNA"/>
</dbReference>
<comment type="caution">
    <text evidence="1">The sequence shown here is derived from an EMBL/GenBank/DDBJ whole genome shotgun (WGS) entry which is preliminary data.</text>
</comment>
<dbReference type="InterPro" id="IPR051678">
    <property type="entry name" value="AGP_Transferase"/>
</dbReference>
<dbReference type="GeneID" id="80867658"/>
<organism evidence="1 2">
    <name type="scientific">Trichoderma breve</name>
    <dbReference type="NCBI Taxonomy" id="2034170"/>
    <lineage>
        <taxon>Eukaryota</taxon>
        <taxon>Fungi</taxon>
        <taxon>Dikarya</taxon>
        <taxon>Ascomycota</taxon>
        <taxon>Pezizomycotina</taxon>
        <taxon>Sordariomycetes</taxon>
        <taxon>Hypocreomycetidae</taxon>
        <taxon>Hypocreales</taxon>
        <taxon>Hypocreaceae</taxon>
        <taxon>Trichoderma</taxon>
    </lineage>
</organism>
<gene>
    <name evidence="1" type="ORF">T069G_05760</name>
</gene>
<protein>
    <submittedName>
        <fullName evidence="1">Phosphotransferase enzyme family domain-containing protein</fullName>
    </submittedName>
</protein>